<sequence>MKIVSVEPTPSPNVMKLNLDESLEPGKSYNVSREKQEGAPDYLRKLVAIDGVTGVFQVLDFISLERHPKADWETVLAAARAVLGETEPTKETKTGNLVTDTSEDASFGEVEVQIQQIKDIPMQVKIIKNGEETRFGLPERFKEAVMEAQKATTNLVFERKWVQQKPRYGDVQEVGAQVVEEISAAYDEERLKRLVELAFASDQEKEKQKTAISREEVLAAFREEDWKKRYAALEQFEPSLDDTDILDLALSDSNAAIRRLAVVYLGLLENKEVLPFLYRALKDASPIVRRTAGDTLSDLGYAEAIPAMCEALTDPNKLVRWRAARFLYEIGDETALPALRHAANDREFEVRLQARMALERIERGEEASGTVWQQMMRKIEEDRGNQ</sequence>
<comment type="caution">
    <text evidence="2">The sequence shown here is derived from an EMBL/GenBank/DDBJ whole genome shotgun (WGS) entry which is preliminary data.</text>
</comment>
<dbReference type="SMART" id="SM00567">
    <property type="entry name" value="EZ_HEAT"/>
    <property type="match status" value="3"/>
</dbReference>
<dbReference type="InterPro" id="IPR011989">
    <property type="entry name" value="ARM-like"/>
</dbReference>
<dbReference type="Gene3D" id="3.30.1370.70">
    <property type="entry name" value="Scaffold protein Nfu/NifU, N-terminal domain"/>
    <property type="match status" value="1"/>
</dbReference>
<dbReference type="Gene3D" id="1.25.10.10">
    <property type="entry name" value="Leucine-rich Repeat Variant"/>
    <property type="match status" value="1"/>
</dbReference>
<evidence type="ECO:0000259" key="1">
    <source>
        <dbReference type="SMART" id="SM00932"/>
    </source>
</evidence>
<gene>
    <name evidence="2" type="ORF">H1164_16970</name>
</gene>
<dbReference type="PANTHER" id="PTHR12697:SF37">
    <property type="entry name" value="CONSERVED VIRULENCE FACTOR C"/>
    <property type="match status" value="1"/>
</dbReference>
<keyword evidence="3" id="KW-1185">Reference proteome</keyword>
<dbReference type="SMART" id="SM00932">
    <property type="entry name" value="Nfu_N"/>
    <property type="match status" value="1"/>
</dbReference>
<dbReference type="SUPFAM" id="SSF48371">
    <property type="entry name" value="ARM repeat"/>
    <property type="match status" value="1"/>
</dbReference>
<dbReference type="InterPro" id="IPR004155">
    <property type="entry name" value="PBS_lyase_HEAT"/>
</dbReference>
<feature type="domain" description="Scaffold protein Nfu/NifU N-terminal" evidence="1">
    <location>
        <begin position="4"/>
        <end position="90"/>
    </location>
</feature>
<dbReference type="PANTHER" id="PTHR12697">
    <property type="entry name" value="PBS LYASE HEAT-LIKE PROTEIN"/>
    <property type="match status" value="1"/>
</dbReference>
<dbReference type="Proteomes" id="UP000530514">
    <property type="component" value="Unassembled WGS sequence"/>
</dbReference>
<dbReference type="EMBL" id="JACEIP010000044">
    <property type="protein sequence ID" value="MBA4544523.1"/>
    <property type="molecule type" value="Genomic_DNA"/>
</dbReference>
<reference evidence="2 3" key="1">
    <citation type="submission" date="2020-07" db="EMBL/GenBank/DDBJ databases">
        <authorList>
            <person name="Feng H."/>
        </authorList>
    </citation>
    <scope>NUCLEOTIDE SEQUENCE [LARGE SCALE GENOMIC DNA]</scope>
    <source>
        <strain evidence="3">s-11</strain>
    </source>
</reference>
<proteinExistence type="predicted"/>
<dbReference type="Pfam" id="PF13769">
    <property type="entry name" value="Virulence_fact"/>
    <property type="match status" value="1"/>
</dbReference>
<dbReference type="InterPro" id="IPR036498">
    <property type="entry name" value="Nfu/NifU_N_sf"/>
</dbReference>
<evidence type="ECO:0000313" key="2">
    <source>
        <dbReference type="EMBL" id="MBA4544523.1"/>
    </source>
</evidence>
<dbReference type="OrthoDB" id="420201at2"/>
<name>A0A7W1XDG7_9BACL</name>
<evidence type="ECO:0000313" key="3">
    <source>
        <dbReference type="Proteomes" id="UP000530514"/>
    </source>
</evidence>
<dbReference type="GO" id="GO:0016491">
    <property type="term" value="F:oxidoreductase activity"/>
    <property type="evidence" value="ECO:0007669"/>
    <property type="project" value="TreeGrafter"/>
</dbReference>
<dbReference type="AlphaFoldDB" id="A0A7W1XDG7"/>
<dbReference type="InterPro" id="IPR014824">
    <property type="entry name" value="Nfu/NifU_N"/>
</dbReference>
<dbReference type="InterPro" id="IPR016024">
    <property type="entry name" value="ARM-type_fold"/>
</dbReference>
<organism evidence="2 3">
    <name type="scientific">Thermoactinomyces daqus</name>
    <dbReference type="NCBI Taxonomy" id="1329516"/>
    <lineage>
        <taxon>Bacteria</taxon>
        <taxon>Bacillati</taxon>
        <taxon>Bacillota</taxon>
        <taxon>Bacilli</taxon>
        <taxon>Bacillales</taxon>
        <taxon>Thermoactinomycetaceae</taxon>
        <taxon>Thermoactinomyces</taxon>
    </lineage>
</organism>
<dbReference type="Pfam" id="PF08712">
    <property type="entry name" value="Nfu_N"/>
    <property type="match status" value="1"/>
</dbReference>
<dbReference type="RefSeq" id="WP_033102365.1">
    <property type="nucleotide sequence ID" value="NZ_JACEIP010000044.1"/>
</dbReference>
<protein>
    <submittedName>
        <fullName evidence="2">Conserved virulence factor C family protein</fullName>
    </submittedName>
</protein>
<dbReference type="Pfam" id="PF13646">
    <property type="entry name" value="HEAT_2"/>
    <property type="match status" value="1"/>
</dbReference>
<dbReference type="InterPro" id="IPR025989">
    <property type="entry name" value="Virulence_F_dom"/>
</dbReference>
<dbReference type="SUPFAM" id="SSF110836">
    <property type="entry name" value="Hypothetical protein SAV1430"/>
    <property type="match status" value="1"/>
</dbReference>
<accession>A0A7W1XDG7</accession>